<dbReference type="Proteomes" id="UP001228049">
    <property type="component" value="Unassembled WGS sequence"/>
</dbReference>
<dbReference type="AlphaFoldDB" id="A0AAD9CJH7"/>
<feature type="region of interest" description="Disordered" evidence="1">
    <location>
        <begin position="1"/>
        <end position="98"/>
    </location>
</feature>
<feature type="non-terminal residue" evidence="2">
    <location>
        <position position="1"/>
    </location>
</feature>
<evidence type="ECO:0000313" key="2">
    <source>
        <dbReference type="EMBL" id="KAK1902372.1"/>
    </source>
</evidence>
<feature type="non-terminal residue" evidence="2">
    <location>
        <position position="98"/>
    </location>
</feature>
<evidence type="ECO:0000256" key="1">
    <source>
        <dbReference type="SAM" id="MobiDB-lite"/>
    </source>
</evidence>
<sequence length="98" mass="10322">SVYIISEWFGPGPEPRQSVAHLHPPETPPPTHTHTANTHHAVTLHPPSSCSYVLSVAGSETGREKEGTEGGQISSGGKQKGGGGEGAMEEVLFRSQPR</sequence>
<protein>
    <submittedName>
        <fullName evidence="2">Membrane protein insertase YidC</fullName>
    </submittedName>
</protein>
<keyword evidence="3" id="KW-1185">Reference proteome</keyword>
<name>A0AAD9CJH7_DISEL</name>
<dbReference type="EMBL" id="JASDAP010000005">
    <property type="protein sequence ID" value="KAK1902372.1"/>
    <property type="molecule type" value="Genomic_DNA"/>
</dbReference>
<gene>
    <name evidence="2" type="ORF">KUDE01_005336</name>
</gene>
<reference evidence="2" key="1">
    <citation type="submission" date="2023-04" db="EMBL/GenBank/DDBJ databases">
        <title>Chromosome-level genome of Chaenocephalus aceratus.</title>
        <authorList>
            <person name="Park H."/>
        </authorList>
    </citation>
    <scope>NUCLEOTIDE SEQUENCE</scope>
    <source>
        <strain evidence="2">DE</strain>
        <tissue evidence="2">Muscle</tissue>
    </source>
</reference>
<feature type="compositionally biased region" description="Gly residues" evidence="1">
    <location>
        <begin position="69"/>
        <end position="86"/>
    </location>
</feature>
<feature type="compositionally biased region" description="Low complexity" evidence="1">
    <location>
        <begin position="32"/>
        <end position="45"/>
    </location>
</feature>
<proteinExistence type="predicted"/>
<accession>A0AAD9CJH7</accession>
<organism evidence="2 3">
    <name type="scientific">Dissostichus eleginoides</name>
    <name type="common">Patagonian toothfish</name>
    <name type="synonym">Dissostichus amissus</name>
    <dbReference type="NCBI Taxonomy" id="100907"/>
    <lineage>
        <taxon>Eukaryota</taxon>
        <taxon>Metazoa</taxon>
        <taxon>Chordata</taxon>
        <taxon>Craniata</taxon>
        <taxon>Vertebrata</taxon>
        <taxon>Euteleostomi</taxon>
        <taxon>Actinopterygii</taxon>
        <taxon>Neopterygii</taxon>
        <taxon>Teleostei</taxon>
        <taxon>Neoteleostei</taxon>
        <taxon>Acanthomorphata</taxon>
        <taxon>Eupercaria</taxon>
        <taxon>Perciformes</taxon>
        <taxon>Notothenioidei</taxon>
        <taxon>Nototheniidae</taxon>
        <taxon>Dissostichus</taxon>
    </lineage>
</organism>
<comment type="caution">
    <text evidence="2">The sequence shown here is derived from an EMBL/GenBank/DDBJ whole genome shotgun (WGS) entry which is preliminary data.</text>
</comment>
<evidence type="ECO:0000313" key="3">
    <source>
        <dbReference type="Proteomes" id="UP001228049"/>
    </source>
</evidence>